<protein>
    <submittedName>
        <fullName evidence="3">Mannose-6-phosphate isomerase</fullName>
    </submittedName>
</protein>
<dbReference type="Gene3D" id="2.60.120.10">
    <property type="entry name" value="Jelly Rolls"/>
    <property type="match status" value="1"/>
</dbReference>
<dbReference type="OrthoDB" id="9797047at2"/>
<reference evidence="3 4" key="1">
    <citation type="submission" date="2015-01" db="EMBL/GenBank/DDBJ databases">
        <authorList>
            <person name="Aslett A.Martin."/>
            <person name="De Silva Nishadi"/>
        </authorList>
    </citation>
    <scope>NUCLEOTIDE SEQUENCE [LARGE SCALE GENOMIC DNA]</scope>
    <source>
        <strain evidence="3 4">R28058</strain>
    </source>
</reference>
<dbReference type="AlphaFoldDB" id="A0A0C7I0J5"/>
<keyword evidence="1" id="KW-0479">Metal-binding</keyword>
<dbReference type="SUPFAM" id="SSF51182">
    <property type="entry name" value="RmlC-like cupins"/>
    <property type="match status" value="1"/>
</dbReference>
<accession>A0A0C7I0J5</accession>
<evidence type="ECO:0000256" key="1">
    <source>
        <dbReference type="ARBA" id="ARBA00022723"/>
    </source>
</evidence>
<dbReference type="CDD" id="cd02221">
    <property type="entry name" value="cupin_TM1287-like"/>
    <property type="match status" value="1"/>
</dbReference>
<dbReference type="InterPro" id="IPR013096">
    <property type="entry name" value="Cupin_2"/>
</dbReference>
<feature type="domain" description="Cupin type-2" evidence="2">
    <location>
        <begin position="45"/>
        <end position="112"/>
    </location>
</feature>
<evidence type="ECO:0000313" key="4">
    <source>
        <dbReference type="Proteomes" id="UP000049127"/>
    </source>
</evidence>
<name>A0A0C7I0J5_PARSO</name>
<dbReference type="InterPro" id="IPR051610">
    <property type="entry name" value="GPI/OXD"/>
</dbReference>
<sequence>MIKRPQELTVSKVEKLRDGRGITTMYHLIEGEELKGKAKLISKLVLEPGASIGVHDHRTDFEVYYIIQGEGRVLDNGFMQPIGSGDVVYTSDGKSHYLENTGSKDLELLAIVINN</sequence>
<dbReference type="PANTHER" id="PTHR35848:SF6">
    <property type="entry name" value="CUPIN TYPE-2 DOMAIN-CONTAINING PROTEIN"/>
    <property type="match status" value="1"/>
</dbReference>
<dbReference type="EMBL" id="CEKZ01000003">
    <property type="protein sequence ID" value="CEQ02555.1"/>
    <property type="molecule type" value="Genomic_DNA"/>
</dbReference>
<dbReference type="GO" id="GO:0046872">
    <property type="term" value="F:metal ion binding"/>
    <property type="evidence" value="ECO:0007669"/>
    <property type="project" value="UniProtKB-KW"/>
</dbReference>
<dbReference type="GO" id="GO:0016853">
    <property type="term" value="F:isomerase activity"/>
    <property type="evidence" value="ECO:0007669"/>
    <property type="project" value="UniProtKB-KW"/>
</dbReference>
<organism evidence="3 4">
    <name type="scientific">Paraclostridium sordellii</name>
    <name type="common">Clostridium sordellii</name>
    <dbReference type="NCBI Taxonomy" id="1505"/>
    <lineage>
        <taxon>Bacteria</taxon>
        <taxon>Bacillati</taxon>
        <taxon>Bacillota</taxon>
        <taxon>Clostridia</taxon>
        <taxon>Peptostreptococcales</taxon>
        <taxon>Peptostreptococcaceae</taxon>
        <taxon>Paraclostridium</taxon>
    </lineage>
</organism>
<keyword evidence="3" id="KW-0413">Isomerase</keyword>
<dbReference type="InterPro" id="IPR014710">
    <property type="entry name" value="RmlC-like_jellyroll"/>
</dbReference>
<evidence type="ECO:0000259" key="2">
    <source>
        <dbReference type="Pfam" id="PF07883"/>
    </source>
</evidence>
<dbReference type="Pfam" id="PF07883">
    <property type="entry name" value="Cupin_2"/>
    <property type="match status" value="1"/>
</dbReference>
<dbReference type="InterPro" id="IPR011051">
    <property type="entry name" value="RmlC_Cupin_sf"/>
</dbReference>
<gene>
    <name evidence="3" type="ORF">R28058_02881</name>
</gene>
<dbReference type="RefSeq" id="WP_055334851.1">
    <property type="nucleotide sequence ID" value="NZ_CDNF01000003.1"/>
</dbReference>
<dbReference type="PANTHER" id="PTHR35848">
    <property type="entry name" value="OXALATE-BINDING PROTEIN"/>
    <property type="match status" value="1"/>
</dbReference>
<proteinExistence type="predicted"/>
<dbReference type="Proteomes" id="UP000049127">
    <property type="component" value="Unassembled WGS sequence"/>
</dbReference>
<evidence type="ECO:0000313" key="3">
    <source>
        <dbReference type="EMBL" id="CEQ02555.1"/>
    </source>
</evidence>